<gene>
    <name evidence="2" type="ORF">ILEXP_LOCUS58003</name>
</gene>
<evidence type="ECO:0000313" key="3">
    <source>
        <dbReference type="Proteomes" id="UP001642360"/>
    </source>
</evidence>
<evidence type="ECO:0008006" key="4">
    <source>
        <dbReference type="Google" id="ProtNLM"/>
    </source>
</evidence>
<keyword evidence="3" id="KW-1185">Reference proteome</keyword>
<comment type="caution">
    <text evidence="2">The sequence shown here is derived from an EMBL/GenBank/DDBJ whole genome shotgun (WGS) entry which is preliminary data.</text>
</comment>
<feature type="non-terminal residue" evidence="2">
    <location>
        <position position="312"/>
    </location>
</feature>
<sequence>MRTGASGSYVKEFEMMEKKLALVQQSLKNTTASSLQLQELDQLIANVRFNDGCRTQAENVTQRITLLNLSLNELKAKAQSLNESSQSLKDNATKLQEGNVEGALNLTREAYNRAQQVKLKNMNTATIVSEADRSCKKTEAVMNKYSAQFSQGLQENDNNLQKLSNYVSSLEMQIPGLNQQVCDKAGDPCNELCGGAGCGKCGGLSCDEGAVTKAQNALKFAKDTEKLVQDKETKIGELYRGVGYLHDNPVVQARTEAKNALNVSNTVSRKVEMAKNESAIALNRTLEKIAELEKFINNSGSTPASIRQLASE</sequence>
<dbReference type="AlphaFoldDB" id="A0ABC8V2M6"/>
<name>A0ABC8V2M6_9AQUA</name>
<protein>
    <recommendedName>
        <fullName evidence="4">Laminin subunit beta-1</fullName>
    </recommendedName>
</protein>
<dbReference type="Proteomes" id="UP001642360">
    <property type="component" value="Unassembled WGS sequence"/>
</dbReference>
<reference evidence="2 3" key="1">
    <citation type="submission" date="2024-02" db="EMBL/GenBank/DDBJ databases">
        <authorList>
            <person name="Vignale AGUSTIN F."/>
            <person name="Sosa J E."/>
            <person name="Modenutti C."/>
        </authorList>
    </citation>
    <scope>NUCLEOTIDE SEQUENCE [LARGE SCALE GENOMIC DNA]</scope>
</reference>
<feature type="coiled-coil region" evidence="1">
    <location>
        <begin position="57"/>
        <end position="91"/>
    </location>
</feature>
<evidence type="ECO:0000313" key="2">
    <source>
        <dbReference type="EMBL" id="CAK9187452.1"/>
    </source>
</evidence>
<keyword evidence="1" id="KW-0175">Coiled coil</keyword>
<accession>A0ABC8V2M6</accession>
<evidence type="ECO:0000256" key="1">
    <source>
        <dbReference type="SAM" id="Coils"/>
    </source>
</evidence>
<organism evidence="2 3">
    <name type="scientific">Ilex paraguariensis</name>
    <name type="common">yerba mate</name>
    <dbReference type="NCBI Taxonomy" id="185542"/>
    <lineage>
        <taxon>Eukaryota</taxon>
        <taxon>Viridiplantae</taxon>
        <taxon>Streptophyta</taxon>
        <taxon>Embryophyta</taxon>
        <taxon>Tracheophyta</taxon>
        <taxon>Spermatophyta</taxon>
        <taxon>Magnoliopsida</taxon>
        <taxon>eudicotyledons</taxon>
        <taxon>Gunneridae</taxon>
        <taxon>Pentapetalae</taxon>
        <taxon>asterids</taxon>
        <taxon>campanulids</taxon>
        <taxon>Aquifoliales</taxon>
        <taxon>Aquifoliaceae</taxon>
        <taxon>Ilex</taxon>
    </lineage>
</organism>
<dbReference type="EMBL" id="CAUOFW020009979">
    <property type="protein sequence ID" value="CAK9187452.1"/>
    <property type="molecule type" value="Genomic_DNA"/>
</dbReference>
<proteinExistence type="predicted"/>